<keyword evidence="2" id="KW-0677">Repeat</keyword>
<feature type="compositionally biased region" description="Basic and acidic residues" evidence="4">
    <location>
        <begin position="263"/>
        <end position="274"/>
    </location>
</feature>
<protein>
    <recommendedName>
        <fullName evidence="5">F-box domain-containing protein</fullName>
    </recommendedName>
</protein>
<accession>A0A2S5BCA4</accession>
<sequence length="1109" mass="122053">MDTHDSRPGRTAPASQKVEQVVRTVTTSTIHGSAQPGPHGAASANETSGDGGHDSVMRDGETERRMGADDYALLHLAPAQTTTVVTTTTTTTTRFAPIRLPKPRAIRAARSSFAAPFDADPSGPRDGPWSPEATRADRRSQAAVLQDSDSPLPLDPRMYPLSQARWPEGYKRWNMQLGDVRATFFEDVSEAPVEPPYASSSRSLASHERRGDDLAPRSRPSAGLAAIRELSPLSRPGSGDELSHRRRSGAPLSATSEGSRTAEQAERRPSEHSLLRQASPGPPRKRLRADSPPSVPVNTLSPQNSRRPSLPQTSTVGNCPGQSAGLPSPNQSPPSPAFTSAGDDDLEPKDQDTSDLAIAESHAQEFDFGSGVALSGLLSMPDLVNKFTSMPEAMQSYLLFQLLRRSSVPVLQMINQVVEPALRRDFLTELPPELAPLILGHLEVRDLCRSTLVCKTWCRMIDGDWRVWKRKLVANDMWVGNGSDEREAREAMTGKKENLFQRRWEAGVWDKQRRSSWNGRDDQVSLYSSHLPEPRQPSTPYRLASPSSSRSASPELSPRYFVHPFKLLYRRRTLIRRNWNTGTPNRLVFDSGVPVAPPVAQGGNAQQQPHQHVVTCIQFDHEKLISASDDSVLNVYDMRTGQCRASLTNEGGVWAMQLLGDYLVTGSTDKTVRLWNLKTGRCSHIFVGHRSTVRCLQVVEPVNINPDPAGEPIWEPEYPLIVTGSRDWSLRVWKLPMPDRDPDYKGPRVDPDSTEAIDVDSNPYHLLHLSGHDLAVRALSAHGRTLCSGSYDMTVRVWDTITGRCRHVLKGHTQKVYSVVYDPIRKQCASGSMDFTLRLWDTETGECRAKLEGHTSLVGLLGLSHRNLVSAAADFTLRVWDPDTGECRHTLQAHQGAITCFVHDEHKVISGSDGTVKLWDIRTGAFVRDLVSELTGVWQVAADERFAVAAVSRNGRSEYEVIDFGSVDPVPPETSSPSIKAEESDDGHRFLAAARLVEQQRRRRDPGRAASDQSTPTDRPEQAPPAPRLPASAFAARRDSSDLAEGSGTPSRSSSATRAVRRVNNSRDLHAQASTSAMTLEDDGSRAVEDDPSEDAAMDDVRVKTEDVD</sequence>
<dbReference type="Proteomes" id="UP000237144">
    <property type="component" value="Unassembled WGS sequence"/>
</dbReference>
<dbReference type="PANTHER" id="PTHR19849">
    <property type="entry name" value="PHOSPHOLIPASE A-2-ACTIVATING PROTEIN"/>
    <property type="match status" value="1"/>
</dbReference>
<evidence type="ECO:0000256" key="3">
    <source>
        <dbReference type="PROSITE-ProRule" id="PRU00221"/>
    </source>
</evidence>
<feature type="repeat" description="WD" evidence="3">
    <location>
        <begin position="769"/>
        <end position="808"/>
    </location>
</feature>
<evidence type="ECO:0000313" key="7">
    <source>
        <dbReference type="Proteomes" id="UP000237144"/>
    </source>
</evidence>
<feature type="compositionally biased region" description="Basic and acidic residues" evidence="4">
    <location>
        <begin position="205"/>
        <end position="216"/>
    </location>
</feature>
<dbReference type="SUPFAM" id="SSF50998">
    <property type="entry name" value="Quinoprotein alcohol dehydrogenase-like"/>
    <property type="match status" value="1"/>
</dbReference>
<evidence type="ECO:0000256" key="4">
    <source>
        <dbReference type="SAM" id="MobiDB-lite"/>
    </source>
</evidence>
<feature type="compositionally biased region" description="Polar residues" evidence="4">
    <location>
        <begin position="253"/>
        <end position="262"/>
    </location>
</feature>
<dbReference type="SUPFAM" id="SSF81383">
    <property type="entry name" value="F-box domain"/>
    <property type="match status" value="1"/>
</dbReference>
<dbReference type="SMART" id="SM00256">
    <property type="entry name" value="FBOX"/>
    <property type="match status" value="1"/>
</dbReference>
<dbReference type="AlphaFoldDB" id="A0A2S5BCA4"/>
<feature type="repeat" description="WD" evidence="3">
    <location>
        <begin position="809"/>
        <end position="850"/>
    </location>
</feature>
<dbReference type="InterPro" id="IPR011047">
    <property type="entry name" value="Quinoprotein_ADH-like_sf"/>
</dbReference>
<evidence type="ECO:0000256" key="1">
    <source>
        <dbReference type="ARBA" id="ARBA00022574"/>
    </source>
</evidence>
<dbReference type="PROSITE" id="PS00678">
    <property type="entry name" value="WD_REPEATS_1"/>
    <property type="match status" value="2"/>
</dbReference>
<feature type="compositionally biased region" description="Basic and acidic residues" evidence="4">
    <location>
        <begin position="1099"/>
        <end position="1109"/>
    </location>
</feature>
<dbReference type="SMART" id="SM00320">
    <property type="entry name" value="WD40"/>
    <property type="match status" value="7"/>
</dbReference>
<dbReference type="GO" id="GO:0043161">
    <property type="term" value="P:proteasome-mediated ubiquitin-dependent protein catabolic process"/>
    <property type="evidence" value="ECO:0007669"/>
    <property type="project" value="TreeGrafter"/>
</dbReference>
<dbReference type="STRING" id="741276.A0A2S5BCA4"/>
<feature type="compositionally biased region" description="Polar residues" evidence="4">
    <location>
        <begin position="13"/>
        <end position="32"/>
    </location>
</feature>
<feature type="repeat" description="WD" evidence="3">
    <location>
        <begin position="851"/>
        <end position="890"/>
    </location>
</feature>
<feature type="repeat" description="WD" evidence="3">
    <location>
        <begin position="660"/>
        <end position="685"/>
    </location>
</feature>
<dbReference type="InterPro" id="IPR019775">
    <property type="entry name" value="WD40_repeat_CS"/>
</dbReference>
<dbReference type="PRINTS" id="PR00320">
    <property type="entry name" value="GPROTEINBRPT"/>
</dbReference>
<organism evidence="6 7">
    <name type="scientific">Rhodotorula taiwanensis</name>
    <dbReference type="NCBI Taxonomy" id="741276"/>
    <lineage>
        <taxon>Eukaryota</taxon>
        <taxon>Fungi</taxon>
        <taxon>Dikarya</taxon>
        <taxon>Basidiomycota</taxon>
        <taxon>Pucciniomycotina</taxon>
        <taxon>Microbotryomycetes</taxon>
        <taxon>Sporidiobolales</taxon>
        <taxon>Sporidiobolaceae</taxon>
        <taxon>Rhodotorula</taxon>
    </lineage>
</organism>
<feature type="repeat" description="WD" evidence="3">
    <location>
        <begin position="714"/>
        <end position="735"/>
    </location>
</feature>
<feature type="region of interest" description="Disordered" evidence="4">
    <location>
        <begin position="190"/>
        <end position="352"/>
    </location>
</feature>
<dbReference type="InterPro" id="IPR001810">
    <property type="entry name" value="F-box_dom"/>
</dbReference>
<dbReference type="CDD" id="cd00200">
    <property type="entry name" value="WD40"/>
    <property type="match status" value="1"/>
</dbReference>
<evidence type="ECO:0000313" key="6">
    <source>
        <dbReference type="EMBL" id="POY74387.1"/>
    </source>
</evidence>
<dbReference type="Gene3D" id="1.20.1280.50">
    <property type="match status" value="1"/>
</dbReference>
<dbReference type="EMBL" id="PJQD01000025">
    <property type="protein sequence ID" value="POY74387.1"/>
    <property type="molecule type" value="Genomic_DNA"/>
</dbReference>
<feature type="region of interest" description="Disordered" evidence="4">
    <location>
        <begin position="525"/>
        <end position="555"/>
    </location>
</feature>
<keyword evidence="7" id="KW-1185">Reference proteome</keyword>
<comment type="caution">
    <text evidence="6">The sequence shown here is derived from an EMBL/GenBank/DDBJ whole genome shotgun (WGS) entry which is preliminary data.</text>
</comment>
<keyword evidence="1 3" id="KW-0853">WD repeat</keyword>
<feature type="compositionally biased region" description="Low complexity" evidence="4">
    <location>
        <begin position="1043"/>
        <end position="1058"/>
    </location>
</feature>
<name>A0A2S5BCA4_9BASI</name>
<feature type="compositionally biased region" description="Basic and acidic residues" evidence="4">
    <location>
        <begin position="51"/>
        <end position="68"/>
    </location>
</feature>
<feature type="compositionally biased region" description="Polar residues" evidence="4">
    <location>
        <begin position="296"/>
        <end position="321"/>
    </location>
</feature>
<dbReference type="PROSITE" id="PS50181">
    <property type="entry name" value="FBOX"/>
    <property type="match status" value="1"/>
</dbReference>
<dbReference type="PROSITE" id="PS50294">
    <property type="entry name" value="WD_REPEATS_REGION"/>
    <property type="match status" value="2"/>
</dbReference>
<feature type="compositionally biased region" description="Basic and acidic residues" evidence="4">
    <location>
        <begin position="980"/>
        <end position="989"/>
    </location>
</feature>
<dbReference type="GO" id="GO:0005737">
    <property type="term" value="C:cytoplasm"/>
    <property type="evidence" value="ECO:0007669"/>
    <property type="project" value="TreeGrafter"/>
</dbReference>
<reference evidence="6 7" key="1">
    <citation type="journal article" date="2018" name="Front. Microbiol.">
        <title>Prospects for Fungal Bioremediation of Acidic Radioactive Waste Sites: Characterization and Genome Sequence of Rhodotorula taiwanensis MD1149.</title>
        <authorList>
            <person name="Tkavc R."/>
            <person name="Matrosova V.Y."/>
            <person name="Grichenko O.E."/>
            <person name="Gostincar C."/>
            <person name="Volpe R.P."/>
            <person name="Klimenkova P."/>
            <person name="Gaidamakova E.K."/>
            <person name="Zhou C.E."/>
            <person name="Stewart B.J."/>
            <person name="Lyman M.G."/>
            <person name="Malfatti S.A."/>
            <person name="Rubinfeld B."/>
            <person name="Courtot M."/>
            <person name="Singh J."/>
            <person name="Dalgard C.L."/>
            <person name="Hamilton T."/>
            <person name="Frey K.G."/>
            <person name="Gunde-Cimerman N."/>
            <person name="Dugan L."/>
            <person name="Daly M.J."/>
        </authorList>
    </citation>
    <scope>NUCLEOTIDE SEQUENCE [LARGE SCALE GENOMIC DNA]</scope>
    <source>
        <strain evidence="6 7">MD1149</strain>
    </source>
</reference>
<dbReference type="GO" id="GO:0043130">
    <property type="term" value="F:ubiquitin binding"/>
    <property type="evidence" value="ECO:0007669"/>
    <property type="project" value="TreeGrafter"/>
</dbReference>
<feature type="region of interest" description="Disordered" evidence="4">
    <location>
        <begin position="110"/>
        <end position="160"/>
    </location>
</feature>
<feature type="compositionally biased region" description="Low complexity" evidence="4">
    <location>
        <begin position="542"/>
        <end position="555"/>
    </location>
</feature>
<dbReference type="Gene3D" id="2.130.10.10">
    <property type="entry name" value="YVTN repeat-like/Quinoprotein amine dehydrogenase"/>
    <property type="match status" value="1"/>
</dbReference>
<feature type="region of interest" description="Disordered" evidence="4">
    <location>
        <begin position="1"/>
        <end position="68"/>
    </location>
</feature>
<dbReference type="GO" id="GO:0005634">
    <property type="term" value="C:nucleus"/>
    <property type="evidence" value="ECO:0007669"/>
    <property type="project" value="TreeGrafter"/>
</dbReference>
<dbReference type="InterPro" id="IPR036047">
    <property type="entry name" value="F-box-like_dom_sf"/>
</dbReference>
<feature type="region of interest" description="Disordered" evidence="4">
    <location>
        <begin position="964"/>
        <end position="1109"/>
    </location>
</feature>
<dbReference type="InterPro" id="IPR001680">
    <property type="entry name" value="WD40_rpt"/>
</dbReference>
<evidence type="ECO:0000256" key="2">
    <source>
        <dbReference type="ARBA" id="ARBA00022737"/>
    </source>
</evidence>
<proteinExistence type="predicted"/>
<feature type="domain" description="F-box" evidence="5">
    <location>
        <begin position="424"/>
        <end position="471"/>
    </location>
</feature>
<dbReference type="OrthoDB" id="190105at2759"/>
<evidence type="ECO:0000259" key="5">
    <source>
        <dbReference type="PROSITE" id="PS50181"/>
    </source>
</evidence>
<dbReference type="PANTHER" id="PTHR19849:SF1">
    <property type="entry name" value="F-BOX_WD REPEAT-CONTAINING PROTEIN 7"/>
    <property type="match status" value="1"/>
</dbReference>
<dbReference type="GO" id="GO:0010992">
    <property type="term" value="P:ubiquitin recycling"/>
    <property type="evidence" value="ECO:0007669"/>
    <property type="project" value="TreeGrafter"/>
</dbReference>
<feature type="compositionally biased region" description="Low complexity" evidence="4">
    <location>
        <begin position="110"/>
        <end position="120"/>
    </location>
</feature>
<dbReference type="Pfam" id="PF12937">
    <property type="entry name" value="F-box-like"/>
    <property type="match status" value="1"/>
</dbReference>
<feature type="repeat" description="WD" evidence="3">
    <location>
        <begin position="891"/>
        <end position="929"/>
    </location>
</feature>
<feature type="repeat" description="WD" evidence="3">
    <location>
        <begin position="607"/>
        <end position="646"/>
    </location>
</feature>
<gene>
    <name evidence="6" type="ORF">BMF94_2581</name>
</gene>
<dbReference type="PROSITE" id="PS50082">
    <property type="entry name" value="WD_REPEATS_2"/>
    <property type="match status" value="7"/>
</dbReference>
<dbReference type="InterPro" id="IPR020472">
    <property type="entry name" value="WD40_PAC1"/>
</dbReference>
<dbReference type="InterPro" id="IPR015943">
    <property type="entry name" value="WD40/YVTN_repeat-like_dom_sf"/>
</dbReference>
<dbReference type="Pfam" id="PF00400">
    <property type="entry name" value="WD40"/>
    <property type="match status" value="6"/>
</dbReference>